<dbReference type="InterPro" id="IPR050426">
    <property type="entry name" value="Glycosyltransferase_28"/>
</dbReference>
<organism evidence="2 3">
    <name type="scientific">Methylobacterium persicinum</name>
    <dbReference type="NCBI Taxonomy" id="374426"/>
    <lineage>
        <taxon>Bacteria</taxon>
        <taxon>Pseudomonadati</taxon>
        <taxon>Pseudomonadota</taxon>
        <taxon>Alphaproteobacteria</taxon>
        <taxon>Hyphomicrobiales</taxon>
        <taxon>Methylobacteriaceae</taxon>
        <taxon>Methylobacterium</taxon>
    </lineage>
</organism>
<dbReference type="Proteomes" id="UP001236369">
    <property type="component" value="Unassembled WGS sequence"/>
</dbReference>
<evidence type="ECO:0000259" key="1">
    <source>
        <dbReference type="Pfam" id="PF06722"/>
    </source>
</evidence>
<dbReference type="SUPFAM" id="SSF53756">
    <property type="entry name" value="UDP-Glycosyltransferase/glycogen phosphorylase"/>
    <property type="match status" value="1"/>
</dbReference>
<dbReference type="PANTHER" id="PTHR48050">
    <property type="entry name" value="STEROL 3-BETA-GLUCOSYLTRANSFERASE"/>
    <property type="match status" value="1"/>
</dbReference>
<protein>
    <submittedName>
        <fullName evidence="2">MGT family glycosyltransferase</fullName>
    </submittedName>
</protein>
<name>A0ABU0HJP6_9HYPH</name>
<proteinExistence type="predicted"/>
<accession>A0ABU0HJP6</accession>
<dbReference type="InterPro" id="IPR002213">
    <property type="entry name" value="UDP_glucos_trans"/>
</dbReference>
<evidence type="ECO:0000313" key="3">
    <source>
        <dbReference type="Proteomes" id="UP001236369"/>
    </source>
</evidence>
<feature type="domain" description="Erythromycin biosynthesis protein CIII-like C-terminal" evidence="1">
    <location>
        <begin position="291"/>
        <end position="411"/>
    </location>
</feature>
<dbReference type="PANTHER" id="PTHR48050:SF13">
    <property type="entry name" value="STEROL 3-BETA-GLUCOSYLTRANSFERASE UGT80A2"/>
    <property type="match status" value="1"/>
</dbReference>
<keyword evidence="3" id="KW-1185">Reference proteome</keyword>
<evidence type="ECO:0000313" key="2">
    <source>
        <dbReference type="EMBL" id="MDQ0442063.1"/>
    </source>
</evidence>
<comment type="caution">
    <text evidence="2">The sequence shown here is derived from an EMBL/GenBank/DDBJ whole genome shotgun (WGS) entry which is preliminary data.</text>
</comment>
<dbReference type="RefSeq" id="WP_238249663.1">
    <property type="nucleotide sequence ID" value="NZ_BPQX01000033.1"/>
</dbReference>
<reference evidence="2 3" key="1">
    <citation type="submission" date="2023-07" db="EMBL/GenBank/DDBJ databases">
        <title>Genomic Encyclopedia of Type Strains, Phase IV (KMG-IV): sequencing the most valuable type-strain genomes for metagenomic binning, comparative biology and taxonomic classification.</title>
        <authorList>
            <person name="Goeker M."/>
        </authorList>
    </citation>
    <scope>NUCLEOTIDE SEQUENCE [LARGE SCALE GENOMIC DNA]</scope>
    <source>
        <strain evidence="2 3">DSM 19562</strain>
    </source>
</reference>
<dbReference type="EMBL" id="JAUSVV010000002">
    <property type="protein sequence ID" value="MDQ0442063.1"/>
    <property type="molecule type" value="Genomic_DNA"/>
</dbReference>
<dbReference type="Gene3D" id="3.40.50.2000">
    <property type="entry name" value="Glycogen Phosphorylase B"/>
    <property type="match status" value="2"/>
</dbReference>
<dbReference type="CDD" id="cd03784">
    <property type="entry name" value="GT1_Gtf-like"/>
    <property type="match status" value="1"/>
</dbReference>
<gene>
    <name evidence="2" type="ORF">QO016_001546</name>
</gene>
<sequence length="435" mass="45892">MKVLIAATPLTGHVNPLLAIGRLLAARGDDVIVTTDPAFAANVVDSGLRFAPCDDHGSAGYLEPALPPGPARWTHEFERRFIEPMPFQAARLRELIAAEKPDVIVAGSMFLGVLPLLLSEERRPPIIVLNVSILFLDRPDGAPIGLGLPPAEGEADLARYAQLKLAMDSAFVDPVRAFADRRLAAMGLPALPASLTQSIATLPDAFLQPSVPEFEYDFGRLPETLRFVGLLPTGRSSAPVPDWWTARDRTKRVVLITQGTLANADFGQLVEPALTALAARDDLFVVATTGGRPVSAVGIPIPANAHIARFLPFGEILPEIDLLVTNGGYGSVCQALAAGVPLVAAGLSEDKAEVAARIGWSGAGINLATNAPSVPALNEAIQAVLSEPRYRHRAAALAEAFARRDAEREILAAIDAGAPTLSPRPELAACVSSSI</sequence>
<dbReference type="Pfam" id="PF06722">
    <property type="entry name" value="EryCIII-like_C"/>
    <property type="match status" value="1"/>
</dbReference>
<dbReference type="InterPro" id="IPR010610">
    <property type="entry name" value="EryCIII-like_C"/>
</dbReference>